<dbReference type="EMBL" id="RZUL01000002">
    <property type="protein sequence ID" value="RVT42421.1"/>
    <property type="molecule type" value="Genomic_DNA"/>
</dbReference>
<dbReference type="AlphaFoldDB" id="A0A437JAB0"/>
<reference evidence="3 4" key="1">
    <citation type="submission" date="2019-01" db="EMBL/GenBank/DDBJ databases">
        <authorList>
            <person name="Chen W.-M."/>
        </authorList>
    </citation>
    <scope>NUCLEOTIDE SEQUENCE [LARGE SCALE GENOMIC DNA]</scope>
    <source>
        <strain evidence="3 4">TLA-22</strain>
    </source>
</reference>
<dbReference type="PANTHER" id="PTHR30466">
    <property type="entry name" value="FLAVIN REDUCTASE"/>
    <property type="match status" value="1"/>
</dbReference>
<organism evidence="3 4">
    <name type="scientific">Sphingobium algorifonticola</name>
    <dbReference type="NCBI Taxonomy" id="2008318"/>
    <lineage>
        <taxon>Bacteria</taxon>
        <taxon>Pseudomonadati</taxon>
        <taxon>Pseudomonadota</taxon>
        <taxon>Alphaproteobacteria</taxon>
        <taxon>Sphingomonadales</taxon>
        <taxon>Sphingomonadaceae</taxon>
        <taxon>Sphingobium</taxon>
    </lineage>
</organism>
<dbReference type="InterPro" id="IPR002563">
    <property type="entry name" value="Flavin_Rdtase-like_dom"/>
</dbReference>
<accession>A0A437JAB0</accession>
<dbReference type="PANTHER" id="PTHR30466:SF1">
    <property type="entry name" value="FMN REDUCTASE (NADH) RUTF"/>
    <property type="match status" value="1"/>
</dbReference>
<evidence type="ECO:0000256" key="1">
    <source>
        <dbReference type="ARBA" id="ARBA00023002"/>
    </source>
</evidence>
<proteinExistence type="predicted"/>
<evidence type="ECO:0000313" key="4">
    <source>
        <dbReference type="Proteomes" id="UP000282977"/>
    </source>
</evidence>
<dbReference type="GO" id="GO:0006208">
    <property type="term" value="P:pyrimidine nucleobase catabolic process"/>
    <property type="evidence" value="ECO:0007669"/>
    <property type="project" value="TreeGrafter"/>
</dbReference>
<keyword evidence="1" id="KW-0560">Oxidoreductase</keyword>
<feature type="domain" description="Flavin reductase like" evidence="2">
    <location>
        <begin position="5"/>
        <end position="150"/>
    </location>
</feature>
<gene>
    <name evidence="3" type="ORF">ENE74_07205</name>
</gene>
<dbReference type="OrthoDB" id="9789254at2"/>
<evidence type="ECO:0000259" key="2">
    <source>
        <dbReference type="SMART" id="SM00903"/>
    </source>
</evidence>
<protein>
    <submittedName>
        <fullName evidence="3">Flavin reductase</fullName>
    </submittedName>
</protein>
<dbReference type="GO" id="GO:0010181">
    <property type="term" value="F:FMN binding"/>
    <property type="evidence" value="ECO:0007669"/>
    <property type="project" value="InterPro"/>
</dbReference>
<comment type="caution">
    <text evidence="3">The sequence shown here is derived from an EMBL/GenBank/DDBJ whole genome shotgun (WGS) entry which is preliminary data.</text>
</comment>
<dbReference type="InterPro" id="IPR050268">
    <property type="entry name" value="NADH-dep_flavin_reductase"/>
</dbReference>
<evidence type="ECO:0000313" key="3">
    <source>
        <dbReference type="EMBL" id="RVT42421.1"/>
    </source>
</evidence>
<keyword evidence="4" id="KW-1185">Reference proteome</keyword>
<dbReference type="InterPro" id="IPR012349">
    <property type="entry name" value="Split_barrel_FMN-bd"/>
</dbReference>
<dbReference type="SMART" id="SM00903">
    <property type="entry name" value="Flavin_Reduct"/>
    <property type="match status" value="1"/>
</dbReference>
<name>A0A437JAB0_9SPHN</name>
<dbReference type="Proteomes" id="UP000282977">
    <property type="component" value="Unassembled WGS sequence"/>
</dbReference>
<dbReference type="Gene3D" id="2.30.110.10">
    <property type="entry name" value="Electron Transport, Fmn-binding Protein, Chain A"/>
    <property type="match status" value="1"/>
</dbReference>
<dbReference type="Pfam" id="PF01613">
    <property type="entry name" value="Flavin_Reduct"/>
    <property type="match status" value="1"/>
</dbReference>
<dbReference type="GO" id="GO:0042602">
    <property type="term" value="F:riboflavin reductase (NADPH) activity"/>
    <property type="evidence" value="ECO:0007669"/>
    <property type="project" value="TreeGrafter"/>
</dbReference>
<sequence length="159" mass="16889">MRAGLRRLAKAVVVISTKKDGVRHAMAATAVSELSMDPPSMLICVNKTASMHPVLESGADFCINILDAAHVHISAACSGAVKGEARFDVGSWADTGIDVPRLTDAQASFVCRQTQRIPYGSHSIFIGDVVEMFAADTVDPLVYVDGRYVRIGDVAEAVA</sequence>
<dbReference type="SUPFAM" id="SSF50475">
    <property type="entry name" value="FMN-binding split barrel"/>
    <property type="match status" value="1"/>
</dbReference>